<proteinExistence type="predicted"/>
<sequence length="89" mass="9700">MVFLPRFLNDLAVLAAELPPVIPTVARGIARRLSIALSCEIDERRQQASESNTGIVLNINFCSPDGALGRDLAEDRCGPWWGLEGYDTG</sequence>
<protein>
    <submittedName>
        <fullName evidence="1">Uncharacterized protein</fullName>
    </submittedName>
</protein>
<dbReference type="EMBL" id="BCSY01000054">
    <property type="protein sequence ID" value="GAS96572.1"/>
    <property type="molecule type" value="Genomic_DNA"/>
</dbReference>
<accession>A0A117IAM4</accession>
<comment type="caution">
    <text evidence="1">The sequence shown here is derived from an EMBL/GenBank/DDBJ whole genome shotgun (WGS) entry which is preliminary data.</text>
</comment>
<reference evidence="2" key="1">
    <citation type="journal article" date="2016" name="Genome Announc.">
        <title>Draft Genome Sequences of Five Rapidly Growing Mycobacterium Species, M. thermoresistibile, M. fortuitum subsp. acetamidolyticum, M. canariasense, M. brisbanense, and M. novocastrense.</title>
        <authorList>
            <person name="Katahira K."/>
            <person name="Ogura Y."/>
            <person name="Gotoh Y."/>
            <person name="Hayashi T."/>
        </authorList>
    </citation>
    <scope>NUCLEOTIDE SEQUENCE [LARGE SCALE GENOMIC DNA]</scope>
    <source>
        <strain evidence="2">JCM15298</strain>
    </source>
</reference>
<reference evidence="2" key="2">
    <citation type="submission" date="2016-02" db="EMBL/GenBank/DDBJ databases">
        <title>Draft genome sequence of five rapidly growing Mycobacterium species.</title>
        <authorList>
            <person name="Katahira K."/>
            <person name="Gotou Y."/>
            <person name="Iida K."/>
            <person name="Ogura Y."/>
            <person name="Hayashi T."/>
        </authorList>
    </citation>
    <scope>NUCLEOTIDE SEQUENCE [LARGE SCALE GENOMIC DNA]</scope>
    <source>
        <strain evidence="2">JCM15298</strain>
    </source>
</reference>
<dbReference type="Proteomes" id="UP000069443">
    <property type="component" value="Unassembled WGS sequence"/>
</dbReference>
<dbReference type="AlphaFoldDB" id="A0A117IAM4"/>
<dbReference type="RefSeq" id="WP_131805320.1">
    <property type="nucleotide sequence ID" value="NZ_BCSY01000054.1"/>
</dbReference>
<evidence type="ECO:0000313" key="2">
    <source>
        <dbReference type="Proteomes" id="UP000069443"/>
    </source>
</evidence>
<organism evidence="1 2">
    <name type="scientific">Mycolicibacterium canariasense</name>
    <name type="common">Mycobacterium canariasense</name>
    <dbReference type="NCBI Taxonomy" id="228230"/>
    <lineage>
        <taxon>Bacteria</taxon>
        <taxon>Bacillati</taxon>
        <taxon>Actinomycetota</taxon>
        <taxon>Actinomycetes</taxon>
        <taxon>Mycobacteriales</taxon>
        <taxon>Mycobacteriaceae</taxon>
        <taxon>Mycolicibacterium</taxon>
    </lineage>
</organism>
<name>A0A117IAM4_MYCCR</name>
<keyword evidence="2" id="KW-1185">Reference proteome</keyword>
<evidence type="ECO:0000313" key="1">
    <source>
        <dbReference type="EMBL" id="GAS96572.1"/>
    </source>
</evidence>
<gene>
    <name evidence="1" type="ORF">RMCC_3538</name>
</gene>